<evidence type="ECO:0000256" key="8">
    <source>
        <dbReference type="SAM" id="Phobius"/>
    </source>
</evidence>
<keyword evidence="12" id="KW-1185">Reference proteome</keyword>
<dbReference type="PANTHER" id="PTHR24221:SF654">
    <property type="entry name" value="ATP-BINDING CASSETTE SUB-FAMILY B MEMBER 6"/>
    <property type="match status" value="1"/>
</dbReference>
<dbReference type="InterPro" id="IPR039421">
    <property type="entry name" value="Type_1_exporter"/>
</dbReference>
<feature type="transmembrane region" description="Helical" evidence="8">
    <location>
        <begin position="242"/>
        <end position="265"/>
    </location>
</feature>
<feature type="domain" description="ABC transmembrane type-1" evidence="10">
    <location>
        <begin position="21"/>
        <end position="300"/>
    </location>
</feature>
<feature type="transmembrane region" description="Helical" evidence="8">
    <location>
        <begin position="21"/>
        <end position="46"/>
    </location>
</feature>
<keyword evidence="7 8" id="KW-0472">Membrane</keyword>
<keyword evidence="5 11" id="KW-0067">ATP-binding</keyword>
<evidence type="ECO:0000256" key="5">
    <source>
        <dbReference type="ARBA" id="ARBA00022840"/>
    </source>
</evidence>
<keyword evidence="4" id="KW-0547">Nucleotide-binding</keyword>
<dbReference type="InterPro" id="IPR003593">
    <property type="entry name" value="AAA+_ATPase"/>
</dbReference>
<dbReference type="InterPro" id="IPR011527">
    <property type="entry name" value="ABC1_TM_dom"/>
</dbReference>
<feature type="domain" description="ABC transporter" evidence="9">
    <location>
        <begin position="331"/>
        <end position="566"/>
    </location>
</feature>
<dbReference type="RefSeq" id="WP_405387071.1">
    <property type="nucleotide sequence ID" value="NZ_JBJGEB010000014.1"/>
</dbReference>
<protein>
    <submittedName>
        <fullName evidence="11">ABC transporter ATP-binding protein</fullName>
    </submittedName>
</protein>
<dbReference type="PROSITE" id="PS50929">
    <property type="entry name" value="ABC_TM1F"/>
    <property type="match status" value="1"/>
</dbReference>
<dbReference type="PROSITE" id="PS00211">
    <property type="entry name" value="ABC_TRANSPORTER_1"/>
    <property type="match status" value="1"/>
</dbReference>
<dbReference type="PROSITE" id="PS50893">
    <property type="entry name" value="ABC_TRANSPORTER_2"/>
    <property type="match status" value="1"/>
</dbReference>
<feature type="transmembrane region" description="Helical" evidence="8">
    <location>
        <begin position="157"/>
        <end position="174"/>
    </location>
</feature>
<keyword evidence="2" id="KW-1003">Cell membrane</keyword>
<evidence type="ECO:0000313" key="12">
    <source>
        <dbReference type="Proteomes" id="UP001621964"/>
    </source>
</evidence>
<dbReference type="EMBL" id="JBJGEB010000014">
    <property type="protein sequence ID" value="MFK7642989.1"/>
    <property type="molecule type" value="Genomic_DNA"/>
</dbReference>
<keyword evidence="3 8" id="KW-0812">Transmembrane</keyword>
<feature type="transmembrane region" description="Helical" evidence="8">
    <location>
        <begin position="133"/>
        <end position="151"/>
    </location>
</feature>
<dbReference type="InterPro" id="IPR036640">
    <property type="entry name" value="ABC1_TM_sf"/>
</dbReference>
<evidence type="ECO:0000256" key="1">
    <source>
        <dbReference type="ARBA" id="ARBA00004651"/>
    </source>
</evidence>
<evidence type="ECO:0000256" key="6">
    <source>
        <dbReference type="ARBA" id="ARBA00022989"/>
    </source>
</evidence>
<evidence type="ECO:0000259" key="10">
    <source>
        <dbReference type="PROSITE" id="PS50929"/>
    </source>
</evidence>
<dbReference type="InterPro" id="IPR027417">
    <property type="entry name" value="P-loop_NTPase"/>
</dbReference>
<evidence type="ECO:0000259" key="9">
    <source>
        <dbReference type="PROSITE" id="PS50893"/>
    </source>
</evidence>
<reference evidence="11 12" key="1">
    <citation type="submission" date="2024-11" db="EMBL/GenBank/DDBJ databases">
        <authorList>
            <person name="Mikucki A.G."/>
            <person name="Kahler C.M."/>
        </authorList>
    </citation>
    <scope>NUCLEOTIDE SEQUENCE [LARGE SCALE GENOMIC DNA]</scope>
    <source>
        <strain evidence="11 12">EXNM717</strain>
    </source>
</reference>
<feature type="transmembrane region" description="Helical" evidence="8">
    <location>
        <begin position="271"/>
        <end position="294"/>
    </location>
</feature>
<evidence type="ECO:0000256" key="7">
    <source>
        <dbReference type="ARBA" id="ARBA00023136"/>
    </source>
</evidence>
<dbReference type="InterPro" id="IPR003439">
    <property type="entry name" value="ABC_transporter-like_ATP-bd"/>
</dbReference>
<evidence type="ECO:0000313" key="11">
    <source>
        <dbReference type="EMBL" id="MFK7642989.1"/>
    </source>
</evidence>
<accession>A0ABW8Q5Y9</accession>
<evidence type="ECO:0000256" key="3">
    <source>
        <dbReference type="ARBA" id="ARBA00022692"/>
    </source>
</evidence>
<name>A0ABW8Q5Y9_9NEIS</name>
<gene>
    <name evidence="11" type="ORF">ACI43T_10935</name>
</gene>
<dbReference type="Gene3D" id="1.20.1560.10">
    <property type="entry name" value="ABC transporter type 1, transmembrane domain"/>
    <property type="match status" value="1"/>
</dbReference>
<dbReference type="SUPFAM" id="SSF52540">
    <property type="entry name" value="P-loop containing nucleoside triphosphate hydrolases"/>
    <property type="match status" value="1"/>
</dbReference>
<feature type="transmembrane region" description="Helical" evidence="8">
    <location>
        <begin position="52"/>
        <end position="69"/>
    </location>
</feature>
<dbReference type="PANTHER" id="PTHR24221">
    <property type="entry name" value="ATP-BINDING CASSETTE SUB-FAMILY B"/>
    <property type="match status" value="1"/>
</dbReference>
<keyword evidence="6 8" id="KW-1133">Transmembrane helix</keyword>
<dbReference type="GO" id="GO:0005524">
    <property type="term" value="F:ATP binding"/>
    <property type="evidence" value="ECO:0007669"/>
    <property type="project" value="UniProtKB-KW"/>
</dbReference>
<proteinExistence type="predicted"/>
<dbReference type="SUPFAM" id="SSF90123">
    <property type="entry name" value="ABC transporter transmembrane region"/>
    <property type="match status" value="1"/>
</dbReference>
<dbReference type="Pfam" id="PF00664">
    <property type="entry name" value="ABC_membrane"/>
    <property type="match status" value="1"/>
</dbReference>
<evidence type="ECO:0000256" key="4">
    <source>
        <dbReference type="ARBA" id="ARBA00022741"/>
    </source>
</evidence>
<comment type="subcellular location">
    <subcellularLocation>
        <location evidence="1">Cell membrane</location>
        <topology evidence="1">Multi-pass membrane protein</topology>
    </subcellularLocation>
</comment>
<sequence length="589" mass="63003">MKTPPVHWQLVEPVRHRIYTAMLLSVAAALLWVASLAVTAFLFARVLAGRPSAGLAALLAGLVLMSYLLRMQSFKRSHFAAFELEKVLRLKLAERIGRAPPGLAVDSGAAALAQVAQNDVAALHAFVADSTPLYARSFAAPLFAFLILLFFDWRLALAAAAVLAAGMGVLSLVMKKGQSEMKAYAEAREQVSRAVVEFVQGMGVVRTFDGGAASFGRYSRALDGYLGYLKGWYKRNGLPARLGLVVLSPLPTLLVLLWCGAYWYADGSLPFAAWLAVLLAGTGMAEAIMPYMALFHAVEGAKMSAARIAELLDTPVLSARGEGKTPEGGDIVFDKVCFSYPNRQDKALDSVSFTAKAGTWTALVGASGSGKSTVARLAARFWDADEGSISVGGTDVRDIDPDALMSQIAFVFQDNFLFTGSIADNIRLGIPDAAQADIENAARAANAHAFITKLPQGYATPVGERGASLSGGQRQRITIARAILQSRPILILDEATAYTDAENEALIMGALKKLMRGKTVLMAAHRLSTVMHADNILVFDQGRLKEQGTHAQLLAQNGIYAELWRAHEQSKAWRYGGRGAADTAGSPAV</sequence>
<dbReference type="Proteomes" id="UP001621964">
    <property type="component" value="Unassembled WGS sequence"/>
</dbReference>
<evidence type="ECO:0000256" key="2">
    <source>
        <dbReference type="ARBA" id="ARBA00022475"/>
    </source>
</evidence>
<dbReference type="InterPro" id="IPR017871">
    <property type="entry name" value="ABC_transporter-like_CS"/>
</dbReference>
<comment type="caution">
    <text evidence="11">The sequence shown here is derived from an EMBL/GenBank/DDBJ whole genome shotgun (WGS) entry which is preliminary data.</text>
</comment>
<dbReference type="SMART" id="SM00382">
    <property type="entry name" value="AAA"/>
    <property type="match status" value="1"/>
</dbReference>
<organism evidence="11 12">
    <name type="scientific">Neisseria oralis</name>
    <dbReference type="NCBI Taxonomy" id="1107316"/>
    <lineage>
        <taxon>Bacteria</taxon>
        <taxon>Pseudomonadati</taxon>
        <taxon>Pseudomonadota</taxon>
        <taxon>Betaproteobacteria</taxon>
        <taxon>Neisseriales</taxon>
        <taxon>Neisseriaceae</taxon>
        <taxon>Neisseria</taxon>
    </lineage>
</organism>
<dbReference type="Gene3D" id="3.40.50.300">
    <property type="entry name" value="P-loop containing nucleotide triphosphate hydrolases"/>
    <property type="match status" value="1"/>
</dbReference>
<dbReference type="Pfam" id="PF00005">
    <property type="entry name" value="ABC_tran"/>
    <property type="match status" value="1"/>
</dbReference>